<dbReference type="GO" id="GO:0030170">
    <property type="term" value="F:pyridoxal phosphate binding"/>
    <property type="evidence" value="ECO:0007669"/>
    <property type="project" value="InterPro"/>
</dbReference>
<name>A0A382ZSY4_9ZZZZ</name>
<accession>A0A382ZSY4</accession>
<dbReference type="GO" id="GO:0008483">
    <property type="term" value="F:transaminase activity"/>
    <property type="evidence" value="ECO:0007669"/>
    <property type="project" value="UniProtKB-KW"/>
</dbReference>
<dbReference type="EMBL" id="UINC01186370">
    <property type="protein sequence ID" value="SVD98561.1"/>
    <property type="molecule type" value="Genomic_DNA"/>
</dbReference>
<dbReference type="PANTHER" id="PTHR43643:SF3">
    <property type="entry name" value="HISTIDINOL-PHOSPHATE AMINOTRANSFERASE"/>
    <property type="match status" value="1"/>
</dbReference>
<evidence type="ECO:0000256" key="2">
    <source>
        <dbReference type="ARBA" id="ARBA00022679"/>
    </source>
</evidence>
<evidence type="ECO:0000256" key="1">
    <source>
        <dbReference type="ARBA" id="ARBA00022576"/>
    </source>
</evidence>
<dbReference type="Pfam" id="PF00155">
    <property type="entry name" value="Aminotran_1_2"/>
    <property type="match status" value="1"/>
</dbReference>
<dbReference type="Gene3D" id="3.90.1150.10">
    <property type="entry name" value="Aspartate Aminotransferase, domain 1"/>
    <property type="match status" value="1"/>
</dbReference>
<dbReference type="InterPro" id="IPR015422">
    <property type="entry name" value="PyrdxlP-dep_Trfase_small"/>
</dbReference>
<keyword evidence="2" id="KW-0808">Transferase</keyword>
<dbReference type="InterPro" id="IPR050106">
    <property type="entry name" value="HistidinolP_aminotransfase"/>
</dbReference>
<evidence type="ECO:0000259" key="4">
    <source>
        <dbReference type="Pfam" id="PF00155"/>
    </source>
</evidence>
<proteinExistence type="predicted"/>
<dbReference type="InterPro" id="IPR015424">
    <property type="entry name" value="PyrdxlP-dep_Trfase"/>
</dbReference>
<dbReference type="AlphaFoldDB" id="A0A382ZSY4"/>
<keyword evidence="3" id="KW-0663">Pyridoxal phosphate</keyword>
<dbReference type="InterPro" id="IPR015421">
    <property type="entry name" value="PyrdxlP-dep_Trfase_major"/>
</dbReference>
<dbReference type="SUPFAM" id="SSF53383">
    <property type="entry name" value="PLP-dependent transferases"/>
    <property type="match status" value="1"/>
</dbReference>
<evidence type="ECO:0000256" key="3">
    <source>
        <dbReference type="ARBA" id="ARBA00022898"/>
    </source>
</evidence>
<feature type="non-terminal residue" evidence="5">
    <location>
        <position position="202"/>
    </location>
</feature>
<sequence length="202" mass="21952">MIPQPRSYVLELPVYVPGERELEGILQPIKLSSNESTLGPSPQALKAFTDAAAQLHRYPDPDQNGLRDALAEHFGLEVNQLICGNGSAELIQILIHAYVGEGDEVLLSEYGFPLYRIFAISQGASVTLSSEVDCVTSVDSLLECVTPKTKLVAIANPNNPTGTYLSGSEVRRLHANLPEHVLLLLDEAYAEYVTAEDFESGL</sequence>
<dbReference type="CDD" id="cd00609">
    <property type="entry name" value="AAT_like"/>
    <property type="match status" value="1"/>
</dbReference>
<dbReference type="PANTHER" id="PTHR43643">
    <property type="entry name" value="HISTIDINOL-PHOSPHATE AMINOTRANSFERASE 2"/>
    <property type="match status" value="1"/>
</dbReference>
<evidence type="ECO:0000313" key="5">
    <source>
        <dbReference type="EMBL" id="SVD98561.1"/>
    </source>
</evidence>
<keyword evidence="1" id="KW-0032">Aminotransferase</keyword>
<gene>
    <name evidence="5" type="ORF">METZ01_LOCUS451415</name>
</gene>
<reference evidence="5" key="1">
    <citation type="submission" date="2018-05" db="EMBL/GenBank/DDBJ databases">
        <authorList>
            <person name="Lanie J.A."/>
            <person name="Ng W.-L."/>
            <person name="Kazmierczak K.M."/>
            <person name="Andrzejewski T.M."/>
            <person name="Davidsen T.M."/>
            <person name="Wayne K.J."/>
            <person name="Tettelin H."/>
            <person name="Glass J.I."/>
            <person name="Rusch D."/>
            <person name="Podicherti R."/>
            <person name="Tsui H.-C.T."/>
            <person name="Winkler M.E."/>
        </authorList>
    </citation>
    <scope>NUCLEOTIDE SEQUENCE</scope>
</reference>
<dbReference type="Gene3D" id="3.40.640.10">
    <property type="entry name" value="Type I PLP-dependent aspartate aminotransferase-like (Major domain)"/>
    <property type="match status" value="1"/>
</dbReference>
<feature type="non-terminal residue" evidence="5">
    <location>
        <position position="1"/>
    </location>
</feature>
<feature type="domain" description="Aminotransferase class I/classII large" evidence="4">
    <location>
        <begin position="29"/>
        <end position="198"/>
    </location>
</feature>
<protein>
    <recommendedName>
        <fullName evidence="4">Aminotransferase class I/classII large domain-containing protein</fullName>
    </recommendedName>
</protein>
<dbReference type="InterPro" id="IPR004839">
    <property type="entry name" value="Aminotransferase_I/II_large"/>
</dbReference>
<organism evidence="5">
    <name type="scientific">marine metagenome</name>
    <dbReference type="NCBI Taxonomy" id="408172"/>
    <lineage>
        <taxon>unclassified sequences</taxon>
        <taxon>metagenomes</taxon>
        <taxon>ecological metagenomes</taxon>
    </lineage>
</organism>